<name>A0ABR0MMX2_GOSAR</name>
<proteinExistence type="predicted"/>
<dbReference type="EMBL" id="JARKNE010000012">
    <property type="protein sequence ID" value="KAK5775196.1"/>
    <property type="molecule type" value="Genomic_DNA"/>
</dbReference>
<protein>
    <submittedName>
        <fullName evidence="2">Uncharacterized protein</fullName>
    </submittedName>
</protein>
<feature type="region of interest" description="Disordered" evidence="1">
    <location>
        <begin position="1"/>
        <end position="25"/>
    </location>
</feature>
<evidence type="ECO:0000256" key="1">
    <source>
        <dbReference type="SAM" id="MobiDB-lite"/>
    </source>
</evidence>
<accession>A0ABR0MMX2</accession>
<dbReference type="Proteomes" id="UP001358586">
    <property type="component" value="Chromosome 12"/>
</dbReference>
<gene>
    <name evidence="2" type="ORF">PVK06_043065</name>
</gene>
<evidence type="ECO:0000313" key="3">
    <source>
        <dbReference type="Proteomes" id="UP001358586"/>
    </source>
</evidence>
<evidence type="ECO:0000313" key="2">
    <source>
        <dbReference type="EMBL" id="KAK5775196.1"/>
    </source>
</evidence>
<keyword evidence="3" id="KW-1185">Reference proteome</keyword>
<reference evidence="2 3" key="1">
    <citation type="submission" date="2023-03" db="EMBL/GenBank/DDBJ databases">
        <title>WGS of Gossypium arboreum.</title>
        <authorList>
            <person name="Yu D."/>
        </authorList>
    </citation>
    <scope>NUCLEOTIDE SEQUENCE [LARGE SCALE GENOMIC DNA]</scope>
    <source>
        <tissue evidence="2">Leaf</tissue>
    </source>
</reference>
<sequence>MATRDTHVPPPVRGGNNHARRRSSPARVVYQWKSCNRAWKSARSMGHLQPIIKKSTPR</sequence>
<comment type="caution">
    <text evidence="2">The sequence shown here is derived from an EMBL/GenBank/DDBJ whole genome shotgun (WGS) entry which is preliminary data.</text>
</comment>
<organism evidence="2 3">
    <name type="scientific">Gossypium arboreum</name>
    <name type="common">Tree cotton</name>
    <name type="synonym">Gossypium nanking</name>
    <dbReference type="NCBI Taxonomy" id="29729"/>
    <lineage>
        <taxon>Eukaryota</taxon>
        <taxon>Viridiplantae</taxon>
        <taxon>Streptophyta</taxon>
        <taxon>Embryophyta</taxon>
        <taxon>Tracheophyta</taxon>
        <taxon>Spermatophyta</taxon>
        <taxon>Magnoliopsida</taxon>
        <taxon>eudicotyledons</taxon>
        <taxon>Gunneridae</taxon>
        <taxon>Pentapetalae</taxon>
        <taxon>rosids</taxon>
        <taxon>malvids</taxon>
        <taxon>Malvales</taxon>
        <taxon>Malvaceae</taxon>
        <taxon>Malvoideae</taxon>
        <taxon>Gossypium</taxon>
    </lineage>
</organism>